<reference evidence="1" key="1">
    <citation type="submission" date="2021-10" db="EMBL/GenBank/DDBJ databases">
        <title>The complete genome sequence of Leeia sp. TBRC 13508.</title>
        <authorList>
            <person name="Charoenyingcharoen P."/>
            <person name="Yukphan P."/>
        </authorList>
    </citation>
    <scope>NUCLEOTIDE SEQUENCE</scope>
    <source>
        <strain evidence="1">TBRC 13508</strain>
    </source>
</reference>
<evidence type="ECO:0008006" key="3">
    <source>
        <dbReference type="Google" id="ProtNLM"/>
    </source>
</evidence>
<sequence length="260" mass="29021">MLSLSAIQRVLIGTLLALPLVPVVACETFTPPNQIGELPSTLQPLIPKNMGVEAFSLTTLANGSKLAAAILTPKKWFVPEGRHQLTAKDPHERILVFWQQLKTKWEPIGRSSKILYAIDSVKMTGVQLSWTKGLLHVRQDMWTESIRAADEFILMPNTAKRPIKVVAWTSTYLVAPSYYGNGDTTMLNKLVAAKAKYGKDKACEQDGYSGTIDYTSGKILLNRCEYAKPKRTLNQQISSQWIALNQFKPTAFDRQKGMPK</sequence>
<dbReference type="Proteomes" id="UP001165395">
    <property type="component" value="Unassembled WGS sequence"/>
</dbReference>
<dbReference type="EMBL" id="JAJBZT010000002">
    <property type="protein sequence ID" value="MCB6182694.1"/>
    <property type="molecule type" value="Genomic_DNA"/>
</dbReference>
<gene>
    <name evidence="1" type="ORF">LIN78_03890</name>
</gene>
<proteinExistence type="predicted"/>
<comment type="caution">
    <text evidence="1">The sequence shown here is derived from an EMBL/GenBank/DDBJ whole genome shotgun (WGS) entry which is preliminary data.</text>
</comment>
<protein>
    <recommendedName>
        <fullName evidence="3">Lipoprotein</fullName>
    </recommendedName>
</protein>
<organism evidence="1 2">
    <name type="scientific">Leeia speluncae</name>
    <dbReference type="NCBI Taxonomy" id="2884804"/>
    <lineage>
        <taxon>Bacteria</taxon>
        <taxon>Pseudomonadati</taxon>
        <taxon>Pseudomonadota</taxon>
        <taxon>Betaproteobacteria</taxon>
        <taxon>Neisseriales</taxon>
        <taxon>Leeiaceae</taxon>
        <taxon>Leeia</taxon>
    </lineage>
</organism>
<keyword evidence="2" id="KW-1185">Reference proteome</keyword>
<dbReference type="RefSeq" id="WP_227178691.1">
    <property type="nucleotide sequence ID" value="NZ_JAJBZT010000002.1"/>
</dbReference>
<evidence type="ECO:0000313" key="1">
    <source>
        <dbReference type="EMBL" id="MCB6182694.1"/>
    </source>
</evidence>
<name>A0ABS8D3E7_9NEIS</name>
<evidence type="ECO:0000313" key="2">
    <source>
        <dbReference type="Proteomes" id="UP001165395"/>
    </source>
</evidence>
<accession>A0ABS8D3E7</accession>